<dbReference type="Gene3D" id="1.10.10.60">
    <property type="entry name" value="Homeodomain-like"/>
    <property type="match status" value="2"/>
</dbReference>
<dbReference type="AlphaFoldDB" id="A0A9D2B011"/>
<dbReference type="GO" id="GO:0043565">
    <property type="term" value="F:sequence-specific DNA binding"/>
    <property type="evidence" value="ECO:0007669"/>
    <property type="project" value="InterPro"/>
</dbReference>
<dbReference type="PANTHER" id="PTHR43436">
    <property type="entry name" value="ARAC-FAMILY TRANSCRIPTIONAL REGULATOR"/>
    <property type="match status" value="1"/>
</dbReference>
<evidence type="ECO:0000313" key="5">
    <source>
        <dbReference type="Proteomes" id="UP000886829"/>
    </source>
</evidence>
<gene>
    <name evidence="4" type="ORF">H9850_03455</name>
</gene>
<dbReference type="GO" id="GO:0003700">
    <property type="term" value="F:DNA-binding transcription factor activity"/>
    <property type="evidence" value="ECO:0007669"/>
    <property type="project" value="InterPro"/>
</dbReference>
<accession>A0A9D2B011</accession>
<keyword evidence="2" id="KW-0804">Transcription</keyword>
<evidence type="ECO:0000259" key="3">
    <source>
        <dbReference type="PROSITE" id="PS01124"/>
    </source>
</evidence>
<dbReference type="InterPro" id="IPR009594">
    <property type="entry name" value="Tscrpt_reg_HTH_AraC_N"/>
</dbReference>
<dbReference type="SUPFAM" id="SSF46689">
    <property type="entry name" value="Homeodomain-like"/>
    <property type="match status" value="2"/>
</dbReference>
<reference evidence="4" key="2">
    <citation type="submission" date="2021-04" db="EMBL/GenBank/DDBJ databases">
        <authorList>
            <person name="Gilroy R."/>
        </authorList>
    </citation>
    <scope>NUCLEOTIDE SEQUENCE</scope>
    <source>
        <strain evidence="4">USASDec5-558</strain>
    </source>
</reference>
<evidence type="ECO:0000256" key="1">
    <source>
        <dbReference type="ARBA" id="ARBA00023015"/>
    </source>
</evidence>
<dbReference type="PANTHER" id="PTHR43436:SF1">
    <property type="entry name" value="TRANSCRIPTIONAL REGULATORY PROTEIN"/>
    <property type="match status" value="1"/>
</dbReference>
<dbReference type="Proteomes" id="UP000886829">
    <property type="component" value="Unassembled WGS sequence"/>
</dbReference>
<sequence>MSDLGQISSFDNSDVNKLLAALRTNLCRAMPQEMKVELCGGHILIFRFEHEHKCSNASIYKPMITFMINGQKTSAIGDSQFIYNAGDIFISGVDIPAQFMVKDVSHEQPGFSVSIYIDPAMLQEIMSQLPPLNQQELLNSEFSANSDRATAAEILTLSRIVDLYTNGVNYDFPYSLLLKELYFYVLTAKHGMSLRKIFTNGAQDYKIAKAIHYLRENFRDDVAIENLAGMVYMAVPTFYKHFKQVTAMSPLQYLKRLRLYEAKRLMISNSLTAAAAGYEVGYSSEQHFSRDYKKLFGRPPLQDIKESTFVPYHNPFTDAPANVELPVNNEETAAMIQA</sequence>
<dbReference type="PROSITE" id="PS01124">
    <property type="entry name" value="HTH_ARAC_FAMILY_2"/>
    <property type="match status" value="1"/>
</dbReference>
<dbReference type="Pfam" id="PF12833">
    <property type="entry name" value="HTH_18"/>
    <property type="match status" value="1"/>
</dbReference>
<keyword evidence="1" id="KW-0805">Transcription regulation</keyword>
<dbReference type="EMBL" id="DXEV01000069">
    <property type="protein sequence ID" value="HIX56512.1"/>
    <property type="molecule type" value="Genomic_DNA"/>
</dbReference>
<reference evidence="4" key="1">
    <citation type="journal article" date="2021" name="PeerJ">
        <title>Extensive microbial diversity within the chicken gut microbiome revealed by metagenomics and culture.</title>
        <authorList>
            <person name="Gilroy R."/>
            <person name="Ravi A."/>
            <person name="Getino M."/>
            <person name="Pursley I."/>
            <person name="Horton D.L."/>
            <person name="Alikhan N.F."/>
            <person name="Baker D."/>
            <person name="Gharbi K."/>
            <person name="Hall N."/>
            <person name="Watson M."/>
            <person name="Adriaenssens E.M."/>
            <person name="Foster-Nyarko E."/>
            <person name="Jarju S."/>
            <person name="Secka A."/>
            <person name="Antonio M."/>
            <person name="Oren A."/>
            <person name="Chaudhuri R.R."/>
            <person name="La Ragione R."/>
            <person name="Hildebrand F."/>
            <person name="Pallen M.J."/>
        </authorList>
    </citation>
    <scope>NUCLEOTIDE SEQUENCE</scope>
    <source>
        <strain evidence="4">USASDec5-558</strain>
    </source>
</reference>
<name>A0A9D2B011_9GAMM</name>
<organism evidence="4 5">
    <name type="scientific">Candidatus Anaerobiospirillum pullistercoris</name>
    <dbReference type="NCBI Taxonomy" id="2838452"/>
    <lineage>
        <taxon>Bacteria</taxon>
        <taxon>Pseudomonadati</taxon>
        <taxon>Pseudomonadota</taxon>
        <taxon>Gammaproteobacteria</taxon>
        <taxon>Aeromonadales</taxon>
        <taxon>Succinivibrionaceae</taxon>
        <taxon>Anaerobiospirillum</taxon>
    </lineage>
</organism>
<comment type="caution">
    <text evidence="4">The sequence shown here is derived from an EMBL/GenBank/DDBJ whole genome shotgun (WGS) entry which is preliminary data.</text>
</comment>
<feature type="domain" description="HTH araC/xylS-type" evidence="3">
    <location>
        <begin position="208"/>
        <end position="306"/>
    </location>
</feature>
<evidence type="ECO:0000313" key="4">
    <source>
        <dbReference type="EMBL" id="HIX56512.1"/>
    </source>
</evidence>
<dbReference type="Pfam" id="PF06719">
    <property type="entry name" value="AraC_N"/>
    <property type="match status" value="1"/>
</dbReference>
<dbReference type="InterPro" id="IPR009057">
    <property type="entry name" value="Homeodomain-like_sf"/>
</dbReference>
<evidence type="ECO:0000256" key="2">
    <source>
        <dbReference type="ARBA" id="ARBA00023163"/>
    </source>
</evidence>
<protein>
    <submittedName>
        <fullName evidence="4">AraC family transcriptional regulator</fullName>
    </submittedName>
</protein>
<dbReference type="InterPro" id="IPR018060">
    <property type="entry name" value="HTH_AraC"/>
</dbReference>
<proteinExistence type="predicted"/>
<dbReference type="SMART" id="SM00342">
    <property type="entry name" value="HTH_ARAC"/>
    <property type="match status" value="1"/>
</dbReference>